<evidence type="ECO:0000256" key="5">
    <source>
        <dbReference type="ARBA" id="ARBA00022764"/>
    </source>
</evidence>
<dbReference type="EMBL" id="JYLH01000007">
    <property type="protein sequence ID" value="KRP45312.1"/>
    <property type="molecule type" value="Genomic_DNA"/>
</dbReference>
<organism evidence="12 13">
    <name type="scientific">Pseudomonas libanensis</name>
    <dbReference type="NCBI Taxonomy" id="75588"/>
    <lineage>
        <taxon>Bacteria</taxon>
        <taxon>Pseudomonadati</taxon>
        <taxon>Pseudomonadota</taxon>
        <taxon>Gammaproteobacteria</taxon>
        <taxon>Pseudomonadales</taxon>
        <taxon>Pseudomonadaceae</taxon>
        <taxon>Pseudomonas</taxon>
    </lineage>
</organism>
<dbReference type="InterPro" id="IPR018046">
    <property type="entry name" value="Pili_assmbl_chaperone_CS"/>
</dbReference>
<dbReference type="InterPro" id="IPR050643">
    <property type="entry name" value="Periplasmic_pilus_chap"/>
</dbReference>
<dbReference type="SUPFAM" id="SSF49584">
    <property type="entry name" value="Periplasmic chaperone C-domain"/>
    <property type="match status" value="1"/>
</dbReference>
<evidence type="ECO:0000256" key="3">
    <source>
        <dbReference type="ARBA" id="ARBA00022558"/>
    </source>
</evidence>
<feature type="chain" id="PRO_5006428661" evidence="9">
    <location>
        <begin position="26"/>
        <end position="247"/>
    </location>
</feature>
<dbReference type="InterPro" id="IPR016147">
    <property type="entry name" value="Pili_assmbl_chaperone_N"/>
</dbReference>
<comment type="similarity">
    <text evidence="2 8">Belongs to the periplasmic pilus chaperone family.</text>
</comment>
<feature type="signal peptide" evidence="9">
    <location>
        <begin position="1"/>
        <end position="25"/>
    </location>
</feature>
<evidence type="ECO:0000259" key="11">
    <source>
        <dbReference type="Pfam" id="PF02753"/>
    </source>
</evidence>
<dbReference type="SUPFAM" id="SSF49354">
    <property type="entry name" value="PapD-like"/>
    <property type="match status" value="1"/>
</dbReference>
<dbReference type="Pfam" id="PF02753">
    <property type="entry name" value="PapD_C"/>
    <property type="match status" value="1"/>
</dbReference>
<keyword evidence="4 9" id="KW-0732">Signal</keyword>
<dbReference type="PROSITE" id="PS00635">
    <property type="entry name" value="PILI_CHAPERONE"/>
    <property type="match status" value="1"/>
</dbReference>
<keyword evidence="7" id="KW-0393">Immunoglobulin domain</keyword>
<dbReference type="Pfam" id="PF00345">
    <property type="entry name" value="PapD_N"/>
    <property type="match status" value="1"/>
</dbReference>
<dbReference type="PANTHER" id="PTHR30251:SF2">
    <property type="entry name" value="FIMBRIAL CHAPERONE YADV-RELATED"/>
    <property type="match status" value="1"/>
</dbReference>
<dbReference type="Proteomes" id="UP000051446">
    <property type="component" value="Unassembled WGS sequence"/>
</dbReference>
<dbReference type="PANTHER" id="PTHR30251">
    <property type="entry name" value="PILUS ASSEMBLY CHAPERONE"/>
    <property type="match status" value="1"/>
</dbReference>
<feature type="domain" description="Pili assembly chaperone C-terminal" evidence="11">
    <location>
        <begin position="176"/>
        <end position="238"/>
    </location>
</feature>
<evidence type="ECO:0000313" key="13">
    <source>
        <dbReference type="Proteomes" id="UP000051446"/>
    </source>
</evidence>
<dbReference type="GO" id="GO:0030288">
    <property type="term" value="C:outer membrane-bounded periplasmic space"/>
    <property type="evidence" value="ECO:0007669"/>
    <property type="project" value="InterPro"/>
</dbReference>
<dbReference type="InterPro" id="IPR036316">
    <property type="entry name" value="Pili_assmbl_chap_C_dom_sf"/>
</dbReference>
<evidence type="ECO:0000256" key="1">
    <source>
        <dbReference type="ARBA" id="ARBA00004418"/>
    </source>
</evidence>
<accession>A0A0R2Y9Z9</accession>
<evidence type="ECO:0000313" key="12">
    <source>
        <dbReference type="EMBL" id="KRP45312.1"/>
    </source>
</evidence>
<keyword evidence="5" id="KW-0574">Periplasm</keyword>
<evidence type="ECO:0000256" key="9">
    <source>
        <dbReference type="SAM" id="SignalP"/>
    </source>
</evidence>
<dbReference type="RefSeq" id="WP_057012541.1">
    <property type="nucleotide sequence ID" value="NZ_JYLH01000007.1"/>
</dbReference>
<evidence type="ECO:0000256" key="8">
    <source>
        <dbReference type="RuleBase" id="RU003918"/>
    </source>
</evidence>
<dbReference type="InterPro" id="IPR008962">
    <property type="entry name" value="PapD-like_sf"/>
</dbReference>
<proteinExistence type="inferred from homology"/>
<dbReference type="InterPro" id="IPR016148">
    <property type="entry name" value="Pili_assmbl_chaperone_C"/>
</dbReference>
<dbReference type="PATRIC" id="fig|75588.4.peg.4997"/>
<evidence type="ECO:0000256" key="6">
    <source>
        <dbReference type="ARBA" id="ARBA00023186"/>
    </source>
</evidence>
<dbReference type="Gene3D" id="2.60.40.10">
    <property type="entry name" value="Immunoglobulins"/>
    <property type="match status" value="2"/>
</dbReference>
<name>A0A0R2Y9Z9_9PSED</name>
<evidence type="ECO:0000259" key="10">
    <source>
        <dbReference type="Pfam" id="PF00345"/>
    </source>
</evidence>
<feature type="domain" description="Pili assembly chaperone N-terminal" evidence="10">
    <location>
        <begin position="26"/>
        <end position="149"/>
    </location>
</feature>
<dbReference type="AlphaFoldDB" id="A0A0R2Y9Z9"/>
<comment type="caution">
    <text evidence="12">The sequence shown here is derived from an EMBL/GenBank/DDBJ whole genome shotgun (WGS) entry which is preliminary data.</text>
</comment>
<evidence type="ECO:0000256" key="4">
    <source>
        <dbReference type="ARBA" id="ARBA00022729"/>
    </source>
</evidence>
<protein>
    <submittedName>
        <fullName evidence="12">Molecular chaperone EcpD</fullName>
    </submittedName>
</protein>
<dbReference type="GO" id="GO:0071555">
    <property type="term" value="P:cell wall organization"/>
    <property type="evidence" value="ECO:0007669"/>
    <property type="project" value="InterPro"/>
</dbReference>
<evidence type="ECO:0000256" key="7">
    <source>
        <dbReference type="ARBA" id="ARBA00023319"/>
    </source>
</evidence>
<gene>
    <name evidence="12" type="ORF">TU73_12930</name>
</gene>
<keyword evidence="6 8" id="KW-0143">Chaperone</keyword>
<sequence length="247" mass="26486">MAYFTLIRQGVVAAMTLMACCQATASVVISGTRLIYPAHETEITVTLKNNGELPVLVQTWVDSGDPASSPTHSTAPFVLSPPVFRMDPNKGQSVRMMFTGASVPEDKESVYYFNLLEVPATPPETGTPVNILQMAFRSRIKIFYRPQTLAGDASDAIERVQWRVARQAGGIALVGHNPTGFHITVTGVVLVDGEQRFAGGSEMIAPGATQAFVLPALKHLPGPQAQVELSAINDYGADVVIKRPLAP</sequence>
<evidence type="ECO:0000256" key="2">
    <source>
        <dbReference type="ARBA" id="ARBA00007399"/>
    </source>
</evidence>
<dbReference type="PRINTS" id="PR00969">
    <property type="entry name" value="CHAPERONPILI"/>
</dbReference>
<dbReference type="InterPro" id="IPR013783">
    <property type="entry name" value="Ig-like_fold"/>
</dbReference>
<comment type="subcellular location">
    <subcellularLocation>
        <location evidence="1 8">Periplasm</location>
    </subcellularLocation>
</comment>
<reference evidence="12 13" key="1">
    <citation type="submission" date="2015-02" db="EMBL/GenBank/DDBJ databases">
        <title>Pseudomonas helleri sp. nov. and Pseudomonas weihenstephanensis sp. nov., isolated from raw cows milk.</title>
        <authorList>
            <person name="von Neubeck M."/>
            <person name="Huptas C."/>
            <person name="Wenning M."/>
            <person name="Scherer S."/>
        </authorList>
    </citation>
    <scope>NUCLEOTIDE SEQUENCE [LARGE SCALE GENOMIC DNA]</scope>
    <source>
        <strain evidence="12 13">DSM 17149</strain>
    </source>
</reference>
<keyword evidence="3" id="KW-1029">Fimbrium biogenesis</keyword>
<dbReference type="InterPro" id="IPR001829">
    <property type="entry name" value="Pili_assmbl_chaperone_bac"/>
</dbReference>